<dbReference type="EMBL" id="RAQO01000004">
    <property type="protein sequence ID" value="RKF19624.1"/>
    <property type="molecule type" value="Genomic_DNA"/>
</dbReference>
<comment type="similarity">
    <text evidence="1 5">Belongs to the FlgD family.</text>
</comment>
<evidence type="ECO:0000256" key="5">
    <source>
        <dbReference type="RuleBase" id="RU362076"/>
    </source>
</evidence>
<dbReference type="Proteomes" id="UP000286482">
    <property type="component" value="Unassembled WGS sequence"/>
</dbReference>
<evidence type="ECO:0000259" key="7">
    <source>
        <dbReference type="Pfam" id="PF13860"/>
    </source>
</evidence>
<gene>
    <name evidence="9" type="ORF">DBZ36_03930</name>
</gene>
<evidence type="ECO:0000256" key="2">
    <source>
        <dbReference type="ARBA" id="ARBA00016013"/>
    </source>
</evidence>
<sequence length="223" mass="23250">MSIINPASAEMYWPTEQATPENNNGKLGQEDFFALLTTQLQFQDPNNPVENAEMIAQMAQFQTAEGIADMGTQLQDLNSIMTSQAALQASTLVGQKVLVPMEQGYNSGAGFDGVAVANGSASNIKVTIENEVGEVIKTIDVGEGSGNVEFKWDGTDANGDPVAEGKYNVKVNASQGGQQVDLPMATYSEVSSVSLSGGASGVVVNLTGLGAIRLSDVLEVAKG</sequence>
<feature type="region of interest" description="Disordered" evidence="6">
    <location>
        <begin position="1"/>
        <end position="22"/>
    </location>
</feature>
<keyword evidence="9" id="KW-0282">Flagellum</keyword>
<dbReference type="RefSeq" id="WP_120353629.1">
    <property type="nucleotide sequence ID" value="NZ_RAQO01000004.1"/>
</dbReference>
<evidence type="ECO:0000256" key="1">
    <source>
        <dbReference type="ARBA" id="ARBA00010577"/>
    </source>
</evidence>
<feature type="domain" description="FlgD Tudor-like" evidence="8">
    <location>
        <begin position="85"/>
        <end position="217"/>
    </location>
</feature>
<keyword evidence="9" id="KW-0966">Cell projection</keyword>
<dbReference type="InterPro" id="IPR005648">
    <property type="entry name" value="FlgD"/>
</dbReference>
<reference evidence="9 10" key="1">
    <citation type="submission" date="2018-09" db="EMBL/GenBank/DDBJ databases">
        <authorList>
            <person name="Wang Z."/>
        </authorList>
    </citation>
    <scope>NUCLEOTIDE SEQUENCE [LARGE SCALE GENOMIC DNA]</scope>
    <source>
        <strain evidence="9 10">ALS 81</strain>
    </source>
</reference>
<evidence type="ECO:0000256" key="3">
    <source>
        <dbReference type="ARBA" id="ARBA00022795"/>
    </source>
</evidence>
<organism evidence="9 10">
    <name type="scientific">Alginatibacterium sediminis</name>
    <dbReference type="NCBI Taxonomy" id="2164068"/>
    <lineage>
        <taxon>Bacteria</taxon>
        <taxon>Pseudomonadati</taxon>
        <taxon>Pseudomonadota</taxon>
        <taxon>Gammaproteobacteria</taxon>
        <taxon>Alteromonadales</taxon>
        <taxon>Alteromonadaceae</taxon>
        <taxon>Alginatibacterium</taxon>
    </lineage>
</organism>
<dbReference type="Pfam" id="PF03963">
    <property type="entry name" value="FlgD"/>
    <property type="match status" value="1"/>
</dbReference>
<proteinExistence type="inferred from homology"/>
<evidence type="ECO:0000256" key="6">
    <source>
        <dbReference type="SAM" id="MobiDB-lite"/>
    </source>
</evidence>
<dbReference type="Pfam" id="PF13860">
    <property type="entry name" value="FlgD_ig"/>
    <property type="match status" value="1"/>
</dbReference>
<dbReference type="GO" id="GO:0044781">
    <property type="term" value="P:bacterial-type flagellum organization"/>
    <property type="evidence" value="ECO:0007669"/>
    <property type="project" value="UniProtKB-UniRule"/>
</dbReference>
<dbReference type="Gene3D" id="2.30.30.910">
    <property type="match status" value="1"/>
</dbReference>
<dbReference type="AlphaFoldDB" id="A0A420EG37"/>
<dbReference type="InterPro" id="IPR025963">
    <property type="entry name" value="FLgD_Tudor"/>
</dbReference>
<keyword evidence="9" id="KW-0969">Cilium</keyword>
<keyword evidence="3 5" id="KW-1005">Bacterial flagellum biogenesis</keyword>
<keyword evidence="10" id="KW-1185">Reference proteome</keyword>
<evidence type="ECO:0000256" key="4">
    <source>
        <dbReference type="ARBA" id="ARBA00024746"/>
    </source>
</evidence>
<feature type="domain" description="FlgD/Vpr Ig-like" evidence="7">
    <location>
        <begin position="117"/>
        <end position="176"/>
    </location>
</feature>
<comment type="caution">
    <text evidence="9">The sequence shown here is derived from an EMBL/GenBank/DDBJ whole genome shotgun (WGS) entry which is preliminary data.</text>
</comment>
<protein>
    <recommendedName>
        <fullName evidence="2 5">Basal-body rod modification protein FlgD</fullName>
    </recommendedName>
</protein>
<dbReference type="InterPro" id="IPR025965">
    <property type="entry name" value="FlgD/Vpr_Ig-like"/>
</dbReference>
<comment type="function">
    <text evidence="4 5">Required for flagellar hook formation. May act as a scaffolding protein.</text>
</comment>
<dbReference type="OrthoDB" id="9785233at2"/>
<accession>A0A420EG37</accession>
<evidence type="ECO:0000313" key="10">
    <source>
        <dbReference type="Proteomes" id="UP000286482"/>
    </source>
</evidence>
<name>A0A420EG37_9ALTE</name>
<evidence type="ECO:0000259" key="8">
    <source>
        <dbReference type="Pfam" id="PF13861"/>
    </source>
</evidence>
<dbReference type="Pfam" id="PF13861">
    <property type="entry name" value="FLgD_tudor"/>
    <property type="match status" value="1"/>
</dbReference>
<evidence type="ECO:0000313" key="9">
    <source>
        <dbReference type="EMBL" id="RKF19624.1"/>
    </source>
</evidence>
<dbReference type="Gene3D" id="2.60.40.4070">
    <property type="match status" value="1"/>
</dbReference>